<name>A0A9X0HNV6_SOLP1</name>
<dbReference type="RefSeq" id="WP_059067295.1">
    <property type="nucleotide sequence ID" value="NZ_LNAL01000003.1"/>
</dbReference>
<organism evidence="1 2">
    <name type="scientific">Solirubrum puertoriconensis</name>
    <dbReference type="NCBI Taxonomy" id="1751427"/>
    <lineage>
        <taxon>Bacteria</taxon>
        <taxon>Pseudomonadati</taxon>
        <taxon>Bacteroidota</taxon>
        <taxon>Cytophagia</taxon>
        <taxon>Cytophagales</taxon>
    </lineage>
</organism>
<proteinExistence type="predicted"/>
<dbReference type="AlphaFoldDB" id="A0A9X0HNV6"/>
<evidence type="ECO:0000313" key="1">
    <source>
        <dbReference type="EMBL" id="KUG09388.1"/>
    </source>
</evidence>
<dbReference type="OrthoDB" id="9841873at2"/>
<evidence type="ECO:0000313" key="2">
    <source>
        <dbReference type="Proteomes" id="UP000054223"/>
    </source>
</evidence>
<reference evidence="1 2" key="1">
    <citation type="submission" date="2015-11" db="EMBL/GenBank/DDBJ databases">
        <title>Solirubrum puertoriconensis gen. nov. an environmental bacteria isolated in Puerto Rico.</title>
        <authorList>
            <person name="Cuebas-Irizarry M.F."/>
            <person name="Montalvo-Rodriguez R."/>
        </authorList>
    </citation>
    <scope>NUCLEOTIDE SEQUENCE [LARGE SCALE GENOMIC DNA]</scope>
    <source>
        <strain evidence="1 2">MC1A</strain>
    </source>
</reference>
<dbReference type="Proteomes" id="UP000054223">
    <property type="component" value="Unassembled WGS sequence"/>
</dbReference>
<gene>
    <name evidence="1" type="ORF">ASU33_16805</name>
</gene>
<dbReference type="EMBL" id="LNAL01000003">
    <property type="protein sequence ID" value="KUG09388.1"/>
    <property type="molecule type" value="Genomic_DNA"/>
</dbReference>
<accession>A0A9X0HNV6</accession>
<comment type="caution">
    <text evidence="1">The sequence shown here is derived from an EMBL/GenBank/DDBJ whole genome shotgun (WGS) entry which is preliminary data.</text>
</comment>
<sequence length="226" mass="25648">MLTQQENQQAQTAQRAFIEQCATYRQLLEANELPLSVCVPTLKTAIRNKLFAQLLTVDAGLKMRFEMLRTEEAQEKLVAETINLDGYEVVEQIEKQVAAIKTAFSRIMISAGSGLMMPEREMPLSTFASEFGLNLAAYLDKHTFNWKGNEHVLAYFQKLGKELEMAREMIHSSRDSSASIYQAFGKLADYFKSESHDGPIVPNEHMIYSNLERIKGGKFESKLARK</sequence>
<protein>
    <submittedName>
        <fullName evidence="1">Uncharacterized protein</fullName>
    </submittedName>
</protein>
<keyword evidence="2" id="KW-1185">Reference proteome</keyword>